<dbReference type="STRING" id="1073090.A0A1L9SRM3"/>
<dbReference type="GeneID" id="34607345"/>
<keyword evidence="6" id="KW-1185">Reference proteome</keyword>
<keyword evidence="2" id="KW-0067">ATP-binding</keyword>
<evidence type="ECO:0000259" key="4">
    <source>
        <dbReference type="PROSITE" id="PS50162"/>
    </source>
</evidence>
<dbReference type="GO" id="GO:0000730">
    <property type="term" value="P:DNA recombinase assembly"/>
    <property type="evidence" value="ECO:0007669"/>
    <property type="project" value="TreeGrafter"/>
</dbReference>
<feature type="region of interest" description="Disordered" evidence="3">
    <location>
        <begin position="136"/>
        <end position="156"/>
    </location>
</feature>
<dbReference type="EMBL" id="KV878337">
    <property type="protein sequence ID" value="OJJ49865.1"/>
    <property type="molecule type" value="Genomic_DNA"/>
</dbReference>
<organism evidence="5 6">
    <name type="scientific">Penicilliopsis zonata CBS 506.65</name>
    <dbReference type="NCBI Taxonomy" id="1073090"/>
    <lineage>
        <taxon>Eukaryota</taxon>
        <taxon>Fungi</taxon>
        <taxon>Dikarya</taxon>
        <taxon>Ascomycota</taxon>
        <taxon>Pezizomycotina</taxon>
        <taxon>Eurotiomycetes</taxon>
        <taxon>Eurotiomycetidae</taxon>
        <taxon>Eurotiales</taxon>
        <taxon>Aspergillaceae</taxon>
        <taxon>Penicilliopsis</taxon>
    </lineage>
</organism>
<dbReference type="Pfam" id="PF08423">
    <property type="entry name" value="Rad51"/>
    <property type="match status" value="1"/>
</dbReference>
<dbReference type="PANTHER" id="PTHR22942:SF66">
    <property type="entry name" value="RE19845P"/>
    <property type="match status" value="1"/>
</dbReference>
<dbReference type="PANTHER" id="PTHR22942">
    <property type="entry name" value="RECA/RAD51/RADA DNA STRAND-PAIRING FAMILY MEMBER"/>
    <property type="match status" value="1"/>
</dbReference>
<dbReference type="GO" id="GO:0005524">
    <property type="term" value="F:ATP binding"/>
    <property type="evidence" value="ECO:0007669"/>
    <property type="project" value="UniProtKB-KW"/>
</dbReference>
<evidence type="ECO:0000313" key="5">
    <source>
        <dbReference type="EMBL" id="OJJ49865.1"/>
    </source>
</evidence>
<evidence type="ECO:0000256" key="1">
    <source>
        <dbReference type="ARBA" id="ARBA00022741"/>
    </source>
</evidence>
<dbReference type="GO" id="GO:0006312">
    <property type="term" value="P:mitotic recombination"/>
    <property type="evidence" value="ECO:0007669"/>
    <property type="project" value="TreeGrafter"/>
</dbReference>
<dbReference type="InterPro" id="IPR020588">
    <property type="entry name" value="RecA_ATP-bd"/>
</dbReference>
<dbReference type="SUPFAM" id="SSF52540">
    <property type="entry name" value="P-loop containing nucleoside triphosphate hydrolases"/>
    <property type="match status" value="1"/>
</dbReference>
<protein>
    <recommendedName>
        <fullName evidence="4">RecA family profile 1 domain-containing protein</fullName>
    </recommendedName>
</protein>
<dbReference type="Gene3D" id="3.40.50.300">
    <property type="entry name" value="P-loop containing nucleotide triphosphate hydrolases"/>
    <property type="match status" value="1"/>
</dbReference>
<dbReference type="Proteomes" id="UP000184188">
    <property type="component" value="Unassembled WGS sequence"/>
</dbReference>
<dbReference type="RefSeq" id="XP_022584375.1">
    <property type="nucleotide sequence ID" value="XM_022720880.1"/>
</dbReference>
<sequence>MLATNPLLMETADKPSLENILSINAMDLETQDHILHFQLPVAVARYDVGLVVLDSITANYRAEHAADSLLALAARSSHLAKLGHLLRNLAAQDEGLAVVVANQVSDRFESFYPSRTPSSTRVSVARPAPAGDRLSITSHLLDTPPFPSSPAPSPPAYLDDDRFDGSYYLVGTDPQRNELLSLAHQQRFFTGWGDDDHDDHDHNGDGLGLARPSLPGRVSVRLSSAPKTPALGFVWSTQIACRIALKKEESQIIEPVPCLPQPTVESQDAKETRKESTPEPILVDTHIRRTMKVAVAPWTAVGEVDYEIWEGGLRHKAYMVER</sequence>
<dbReference type="PROSITE" id="PS50162">
    <property type="entry name" value="RECA_2"/>
    <property type="match status" value="1"/>
</dbReference>
<accession>A0A1L9SRM3</accession>
<evidence type="ECO:0000256" key="3">
    <source>
        <dbReference type="SAM" id="MobiDB-lite"/>
    </source>
</evidence>
<evidence type="ECO:0000313" key="6">
    <source>
        <dbReference type="Proteomes" id="UP000184188"/>
    </source>
</evidence>
<dbReference type="VEuPathDB" id="FungiDB:ASPZODRAFT_1050427"/>
<dbReference type="GO" id="GO:0000150">
    <property type="term" value="F:DNA strand exchange activity"/>
    <property type="evidence" value="ECO:0007669"/>
    <property type="project" value="TreeGrafter"/>
</dbReference>
<feature type="compositionally biased region" description="Pro residues" evidence="3">
    <location>
        <begin position="144"/>
        <end position="155"/>
    </location>
</feature>
<name>A0A1L9SRM3_9EURO</name>
<proteinExistence type="predicted"/>
<keyword evidence="1" id="KW-0547">Nucleotide-binding</keyword>
<dbReference type="InterPro" id="IPR027417">
    <property type="entry name" value="P-loop_NTPase"/>
</dbReference>
<dbReference type="GO" id="GO:0003690">
    <property type="term" value="F:double-stranded DNA binding"/>
    <property type="evidence" value="ECO:0007669"/>
    <property type="project" value="TreeGrafter"/>
</dbReference>
<dbReference type="GO" id="GO:0003697">
    <property type="term" value="F:single-stranded DNA binding"/>
    <property type="evidence" value="ECO:0007669"/>
    <property type="project" value="TreeGrafter"/>
</dbReference>
<dbReference type="OrthoDB" id="1861185at2759"/>
<dbReference type="AlphaFoldDB" id="A0A1L9SRM3"/>
<feature type="domain" description="RecA family profile 1" evidence="4">
    <location>
        <begin position="1"/>
        <end position="104"/>
    </location>
</feature>
<gene>
    <name evidence="5" type="ORF">ASPZODRAFT_1050427</name>
</gene>
<dbReference type="InterPro" id="IPR013632">
    <property type="entry name" value="Rad51_C"/>
</dbReference>
<dbReference type="GO" id="GO:0042148">
    <property type="term" value="P:DNA strand invasion"/>
    <property type="evidence" value="ECO:0007669"/>
    <property type="project" value="TreeGrafter"/>
</dbReference>
<reference evidence="6" key="1">
    <citation type="journal article" date="2017" name="Genome Biol.">
        <title>Comparative genomics reveals high biological diversity and specific adaptations in the industrially and medically important fungal genus Aspergillus.</title>
        <authorList>
            <person name="de Vries R.P."/>
            <person name="Riley R."/>
            <person name="Wiebenga A."/>
            <person name="Aguilar-Osorio G."/>
            <person name="Amillis S."/>
            <person name="Uchima C.A."/>
            <person name="Anderluh G."/>
            <person name="Asadollahi M."/>
            <person name="Askin M."/>
            <person name="Barry K."/>
            <person name="Battaglia E."/>
            <person name="Bayram O."/>
            <person name="Benocci T."/>
            <person name="Braus-Stromeyer S.A."/>
            <person name="Caldana C."/>
            <person name="Canovas D."/>
            <person name="Cerqueira G.C."/>
            <person name="Chen F."/>
            <person name="Chen W."/>
            <person name="Choi C."/>
            <person name="Clum A."/>
            <person name="Dos Santos R.A."/>
            <person name="Damasio A.R."/>
            <person name="Diallinas G."/>
            <person name="Emri T."/>
            <person name="Fekete E."/>
            <person name="Flipphi M."/>
            <person name="Freyberg S."/>
            <person name="Gallo A."/>
            <person name="Gournas C."/>
            <person name="Habgood R."/>
            <person name="Hainaut M."/>
            <person name="Harispe M.L."/>
            <person name="Henrissat B."/>
            <person name="Hilden K.S."/>
            <person name="Hope R."/>
            <person name="Hossain A."/>
            <person name="Karabika E."/>
            <person name="Karaffa L."/>
            <person name="Karanyi Z."/>
            <person name="Krasevec N."/>
            <person name="Kuo A."/>
            <person name="Kusch H."/>
            <person name="LaButti K."/>
            <person name="Lagendijk E.L."/>
            <person name="Lapidus A."/>
            <person name="Levasseur A."/>
            <person name="Lindquist E."/>
            <person name="Lipzen A."/>
            <person name="Logrieco A.F."/>
            <person name="MacCabe A."/>
            <person name="Maekelae M.R."/>
            <person name="Malavazi I."/>
            <person name="Melin P."/>
            <person name="Meyer V."/>
            <person name="Mielnichuk N."/>
            <person name="Miskei M."/>
            <person name="Molnar A.P."/>
            <person name="Mule G."/>
            <person name="Ngan C.Y."/>
            <person name="Orejas M."/>
            <person name="Orosz E."/>
            <person name="Ouedraogo J.P."/>
            <person name="Overkamp K.M."/>
            <person name="Park H.-S."/>
            <person name="Perrone G."/>
            <person name="Piumi F."/>
            <person name="Punt P.J."/>
            <person name="Ram A.F."/>
            <person name="Ramon A."/>
            <person name="Rauscher S."/>
            <person name="Record E."/>
            <person name="Riano-Pachon D.M."/>
            <person name="Robert V."/>
            <person name="Roehrig J."/>
            <person name="Ruller R."/>
            <person name="Salamov A."/>
            <person name="Salih N.S."/>
            <person name="Samson R.A."/>
            <person name="Sandor E."/>
            <person name="Sanguinetti M."/>
            <person name="Schuetze T."/>
            <person name="Sepcic K."/>
            <person name="Shelest E."/>
            <person name="Sherlock G."/>
            <person name="Sophianopoulou V."/>
            <person name="Squina F.M."/>
            <person name="Sun H."/>
            <person name="Susca A."/>
            <person name="Todd R.B."/>
            <person name="Tsang A."/>
            <person name="Unkles S.E."/>
            <person name="van de Wiele N."/>
            <person name="van Rossen-Uffink D."/>
            <person name="Oliveira J.V."/>
            <person name="Vesth T.C."/>
            <person name="Visser J."/>
            <person name="Yu J.-H."/>
            <person name="Zhou M."/>
            <person name="Andersen M.R."/>
            <person name="Archer D.B."/>
            <person name="Baker S.E."/>
            <person name="Benoit I."/>
            <person name="Brakhage A.A."/>
            <person name="Braus G.H."/>
            <person name="Fischer R."/>
            <person name="Frisvad J.C."/>
            <person name="Goldman G.H."/>
            <person name="Houbraken J."/>
            <person name="Oakley B."/>
            <person name="Pocsi I."/>
            <person name="Scazzocchio C."/>
            <person name="Seiboth B."/>
            <person name="vanKuyk P.A."/>
            <person name="Wortman J."/>
            <person name="Dyer P.S."/>
            <person name="Grigoriev I.V."/>
        </authorList>
    </citation>
    <scope>NUCLEOTIDE SEQUENCE [LARGE SCALE GENOMIC DNA]</scope>
    <source>
        <strain evidence="6">CBS 506.65</strain>
    </source>
</reference>
<dbReference type="GO" id="GO:0061982">
    <property type="term" value="P:meiosis I cell cycle process"/>
    <property type="evidence" value="ECO:0007669"/>
    <property type="project" value="UniProtKB-ARBA"/>
</dbReference>
<dbReference type="GO" id="GO:0140664">
    <property type="term" value="F:ATP-dependent DNA damage sensor activity"/>
    <property type="evidence" value="ECO:0007669"/>
    <property type="project" value="InterPro"/>
</dbReference>
<evidence type="ECO:0000256" key="2">
    <source>
        <dbReference type="ARBA" id="ARBA00022840"/>
    </source>
</evidence>